<feature type="binding site" evidence="7">
    <location>
        <position position="110"/>
    </location>
    <ligand>
        <name>substrate</name>
    </ligand>
</feature>
<gene>
    <name evidence="10" type="primary">uraH</name>
    <name evidence="10" type="ORF">D0Y96_02440</name>
</gene>
<evidence type="ECO:0000256" key="1">
    <source>
        <dbReference type="ARBA" id="ARBA00001043"/>
    </source>
</evidence>
<dbReference type="RefSeq" id="WP_117297732.1">
    <property type="nucleotide sequence ID" value="NZ_QVQT02000001.1"/>
</dbReference>
<evidence type="ECO:0000259" key="9">
    <source>
        <dbReference type="SMART" id="SM00095"/>
    </source>
</evidence>
<dbReference type="GO" id="GO:0033971">
    <property type="term" value="F:hydroxyisourate hydrolase activity"/>
    <property type="evidence" value="ECO:0007669"/>
    <property type="project" value="UniProtKB-EC"/>
</dbReference>
<dbReference type="OrthoDB" id="9792386at2"/>
<evidence type="ECO:0000256" key="8">
    <source>
        <dbReference type="RuleBase" id="RU361270"/>
    </source>
</evidence>
<evidence type="ECO:0000256" key="3">
    <source>
        <dbReference type="ARBA" id="ARBA00009850"/>
    </source>
</evidence>
<feature type="binding site" evidence="7">
    <location>
        <position position="45"/>
    </location>
    <ligand>
        <name>substrate</name>
    </ligand>
</feature>
<feature type="binding site" evidence="7">
    <location>
        <position position="7"/>
    </location>
    <ligand>
        <name>substrate</name>
    </ligand>
</feature>
<proteinExistence type="inferred from homology"/>
<comment type="subunit">
    <text evidence="4 8">Homotetramer.</text>
</comment>
<name>A0A372IUG8_9BACT</name>
<comment type="catalytic activity">
    <reaction evidence="1 8">
        <text>5-hydroxyisourate + H2O = 5-hydroxy-2-oxo-4-ureido-2,5-dihydro-1H-imidazole-5-carboxylate + H(+)</text>
        <dbReference type="Rhea" id="RHEA:23736"/>
        <dbReference type="ChEBI" id="CHEBI:15377"/>
        <dbReference type="ChEBI" id="CHEBI:15378"/>
        <dbReference type="ChEBI" id="CHEBI:18072"/>
        <dbReference type="ChEBI" id="CHEBI:58639"/>
        <dbReference type="EC" id="3.5.2.17"/>
    </reaction>
</comment>
<dbReference type="CDD" id="cd05822">
    <property type="entry name" value="TLP_HIUase"/>
    <property type="match status" value="1"/>
</dbReference>
<evidence type="ECO:0000256" key="2">
    <source>
        <dbReference type="ARBA" id="ARBA00002704"/>
    </source>
</evidence>
<dbReference type="PANTHER" id="PTHR10395">
    <property type="entry name" value="URICASE AND TRANSTHYRETIN-RELATED"/>
    <property type="match status" value="1"/>
</dbReference>
<evidence type="ECO:0000256" key="6">
    <source>
        <dbReference type="ARBA" id="ARBA00022801"/>
    </source>
</evidence>
<dbReference type="AlphaFoldDB" id="A0A372IUG8"/>
<dbReference type="EMBL" id="QVQT01000001">
    <property type="protein sequence ID" value="RFU18439.1"/>
    <property type="molecule type" value="Genomic_DNA"/>
</dbReference>
<dbReference type="InterPro" id="IPR036817">
    <property type="entry name" value="Transthyretin/HIU_hydrolase_sf"/>
</dbReference>
<comment type="caution">
    <text evidence="10">The sequence shown here is derived from an EMBL/GenBank/DDBJ whole genome shotgun (WGS) entry which is preliminary data.</text>
</comment>
<keyword evidence="5 8" id="KW-0659">Purine metabolism</keyword>
<dbReference type="PRINTS" id="PR00189">
    <property type="entry name" value="TRNSTHYRETIN"/>
</dbReference>
<feature type="domain" description="Transthyretin/hydroxyisourate hydrolase" evidence="9">
    <location>
        <begin position="1"/>
        <end position="113"/>
    </location>
</feature>
<evidence type="ECO:0000256" key="7">
    <source>
        <dbReference type="PIRSR" id="PIRSR600895-51"/>
    </source>
</evidence>
<dbReference type="Gene3D" id="2.60.40.180">
    <property type="entry name" value="Transthyretin/hydroxyisourate hydrolase domain"/>
    <property type="match status" value="1"/>
</dbReference>
<organism evidence="10 11">
    <name type="scientific">Paracidobacterium acidisoli</name>
    <dbReference type="NCBI Taxonomy" id="2303751"/>
    <lineage>
        <taxon>Bacteria</taxon>
        <taxon>Pseudomonadati</taxon>
        <taxon>Acidobacteriota</taxon>
        <taxon>Terriglobia</taxon>
        <taxon>Terriglobales</taxon>
        <taxon>Acidobacteriaceae</taxon>
        <taxon>Paracidobacterium</taxon>
    </lineage>
</organism>
<dbReference type="Proteomes" id="UP000264702">
    <property type="component" value="Unassembled WGS sequence"/>
</dbReference>
<reference evidence="10 11" key="1">
    <citation type="submission" date="2018-08" db="EMBL/GenBank/DDBJ databases">
        <title>Acidipila sp. 4G-K13, an acidobacterium isolated from forest soil.</title>
        <authorList>
            <person name="Gao Z.-H."/>
            <person name="Qiu L.-H."/>
        </authorList>
    </citation>
    <scope>NUCLEOTIDE SEQUENCE [LARGE SCALE GENOMIC DNA]</scope>
    <source>
        <strain evidence="10 11">4G-K13</strain>
    </source>
</reference>
<dbReference type="PANTHER" id="PTHR10395:SF7">
    <property type="entry name" value="5-HYDROXYISOURATE HYDROLASE"/>
    <property type="match status" value="1"/>
</dbReference>
<dbReference type="Pfam" id="PF00576">
    <property type="entry name" value="Transthyretin"/>
    <property type="match status" value="1"/>
</dbReference>
<dbReference type="EC" id="3.5.2.17" evidence="8"/>
<keyword evidence="11" id="KW-1185">Reference proteome</keyword>
<dbReference type="PROSITE" id="PS00768">
    <property type="entry name" value="TRANSTHYRETIN_1"/>
    <property type="match status" value="1"/>
</dbReference>
<comment type="function">
    <text evidence="2">Catalyzes the hydrolysis of 5-hydroxyisourate (HIU) to 2-oxo-4-hydroxy-4-carboxy-5-ureidoimidazoline (OHCU).</text>
</comment>
<dbReference type="InterPro" id="IPR023418">
    <property type="entry name" value="Thyroxine_BS"/>
</dbReference>
<dbReference type="InterPro" id="IPR014306">
    <property type="entry name" value="Hydroxyisourate_hydrolase"/>
</dbReference>
<protein>
    <recommendedName>
        <fullName evidence="8">5-hydroxyisourate hydrolase</fullName>
        <shortName evidence="8">HIU hydrolase</shortName>
        <shortName evidence="8">HIUHase</shortName>
        <ecNumber evidence="8">3.5.2.17</ecNumber>
    </recommendedName>
</protein>
<dbReference type="InterPro" id="IPR000895">
    <property type="entry name" value="Transthyretin/HIU_hydrolase"/>
</dbReference>
<evidence type="ECO:0000256" key="4">
    <source>
        <dbReference type="ARBA" id="ARBA00011881"/>
    </source>
</evidence>
<accession>A0A372IUG8</accession>
<keyword evidence="6 8" id="KW-0378">Hydrolase</keyword>
<dbReference type="SMART" id="SM00095">
    <property type="entry name" value="TR_THY"/>
    <property type="match status" value="1"/>
</dbReference>
<dbReference type="SUPFAM" id="SSF49472">
    <property type="entry name" value="Transthyretin (synonym: prealbumin)"/>
    <property type="match status" value="1"/>
</dbReference>
<evidence type="ECO:0000313" key="11">
    <source>
        <dbReference type="Proteomes" id="UP000264702"/>
    </source>
</evidence>
<comment type="similarity">
    <text evidence="3 8">Belongs to the transthyretin family. 5-hydroxyisourate hydrolase subfamily.</text>
</comment>
<dbReference type="NCBIfam" id="TIGR02962">
    <property type="entry name" value="hdxy_isourate"/>
    <property type="match status" value="1"/>
</dbReference>
<sequence length="113" mass="12764">MSRITTHVLDLTSGRPAAHVAVRLHRYLGGRWRVVAARRTDEEGRIADLLPAGEAPEPGFYRLRFGTSGYYRGKGLETFHPFVDVTFQIRSAGEHYHVPLQITPHGYSTYRGN</sequence>
<dbReference type="GO" id="GO:0006144">
    <property type="term" value="P:purine nucleobase metabolic process"/>
    <property type="evidence" value="ECO:0007669"/>
    <property type="project" value="UniProtKB-KW"/>
</dbReference>
<dbReference type="InterPro" id="IPR023416">
    <property type="entry name" value="Transthyretin/HIU_hydrolase_d"/>
</dbReference>
<evidence type="ECO:0000256" key="5">
    <source>
        <dbReference type="ARBA" id="ARBA00022631"/>
    </source>
</evidence>
<evidence type="ECO:0000313" key="10">
    <source>
        <dbReference type="EMBL" id="RFU18439.1"/>
    </source>
</evidence>